<dbReference type="EMBL" id="CAJNOJ010000486">
    <property type="protein sequence ID" value="CAF1464998.1"/>
    <property type="molecule type" value="Genomic_DNA"/>
</dbReference>
<accession>A0A815QPS6</accession>
<evidence type="ECO:0000256" key="1">
    <source>
        <dbReference type="SAM" id="Phobius"/>
    </source>
</evidence>
<dbReference type="Proteomes" id="UP000663852">
    <property type="component" value="Unassembled WGS sequence"/>
</dbReference>
<protein>
    <submittedName>
        <fullName evidence="2">Uncharacterized protein</fullName>
    </submittedName>
</protein>
<name>A0A815QPS6_ADIRI</name>
<sequence>MDIHSESNQLVTETSKQSKWWHHRRAKIIGISFTVLIILSISLILILEFSIRSTKKPYITTTTTAQTFGKIITSKSEVNLADLMKYCLVSGSDCWQYSVYQLRTNQLISRCQNFEDLWHVTGSMNTRRTRHTAILLKNGK</sequence>
<feature type="transmembrane region" description="Helical" evidence="1">
    <location>
        <begin position="28"/>
        <end position="47"/>
    </location>
</feature>
<keyword evidence="1" id="KW-0472">Membrane</keyword>
<organism evidence="2 3">
    <name type="scientific">Adineta ricciae</name>
    <name type="common">Rotifer</name>
    <dbReference type="NCBI Taxonomy" id="249248"/>
    <lineage>
        <taxon>Eukaryota</taxon>
        <taxon>Metazoa</taxon>
        <taxon>Spiralia</taxon>
        <taxon>Gnathifera</taxon>
        <taxon>Rotifera</taxon>
        <taxon>Eurotatoria</taxon>
        <taxon>Bdelloidea</taxon>
        <taxon>Adinetida</taxon>
        <taxon>Adinetidae</taxon>
        <taxon>Adineta</taxon>
    </lineage>
</organism>
<proteinExistence type="predicted"/>
<gene>
    <name evidence="2" type="ORF">EDS130_LOCUS40406</name>
</gene>
<keyword evidence="1" id="KW-0812">Transmembrane</keyword>
<evidence type="ECO:0000313" key="2">
    <source>
        <dbReference type="EMBL" id="CAF1464998.1"/>
    </source>
</evidence>
<dbReference type="AlphaFoldDB" id="A0A815QPS6"/>
<reference evidence="2" key="1">
    <citation type="submission" date="2021-02" db="EMBL/GenBank/DDBJ databases">
        <authorList>
            <person name="Nowell W R."/>
        </authorList>
    </citation>
    <scope>NUCLEOTIDE SEQUENCE</scope>
</reference>
<evidence type="ECO:0000313" key="3">
    <source>
        <dbReference type="Proteomes" id="UP000663852"/>
    </source>
</evidence>
<keyword evidence="1" id="KW-1133">Transmembrane helix</keyword>
<comment type="caution">
    <text evidence="2">The sequence shown here is derived from an EMBL/GenBank/DDBJ whole genome shotgun (WGS) entry which is preliminary data.</text>
</comment>